<organism evidence="4 5">
    <name type="scientific">Actinomycetospora rhizophila</name>
    <dbReference type="NCBI Taxonomy" id="1416876"/>
    <lineage>
        <taxon>Bacteria</taxon>
        <taxon>Bacillati</taxon>
        <taxon>Actinomycetota</taxon>
        <taxon>Actinomycetes</taxon>
        <taxon>Pseudonocardiales</taxon>
        <taxon>Pseudonocardiaceae</taxon>
        <taxon>Actinomycetospora</taxon>
    </lineage>
</organism>
<dbReference type="RefSeq" id="WP_378018911.1">
    <property type="nucleotide sequence ID" value="NZ_JBHSKG010000001.1"/>
</dbReference>
<dbReference type="SUPFAM" id="SSF46689">
    <property type="entry name" value="Homeodomain-like"/>
    <property type="match status" value="1"/>
</dbReference>
<name>A0ABV9Z5U8_9PSEU</name>
<evidence type="ECO:0000256" key="2">
    <source>
        <dbReference type="PROSITE-ProRule" id="PRU00335"/>
    </source>
</evidence>
<evidence type="ECO:0000313" key="5">
    <source>
        <dbReference type="Proteomes" id="UP001596175"/>
    </source>
</evidence>
<dbReference type="EMBL" id="JBHSKG010000001">
    <property type="protein sequence ID" value="MFC5136669.1"/>
    <property type="molecule type" value="Genomic_DNA"/>
</dbReference>
<dbReference type="InterPro" id="IPR001647">
    <property type="entry name" value="HTH_TetR"/>
</dbReference>
<feature type="domain" description="HTH tetR-type" evidence="3">
    <location>
        <begin position="6"/>
        <end position="66"/>
    </location>
</feature>
<comment type="caution">
    <text evidence="4">The sequence shown here is derived from an EMBL/GenBank/DDBJ whole genome shotgun (WGS) entry which is preliminary data.</text>
</comment>
<accession>A0ABV9Z5U8</accession>
<dbReference type="Pfam" id="PF17940">
    <property type="entry name" value="TetR_C_31"/>
    <property type="match status" value="1"/>
</dbReference>
<feature type="DNA-binding region" description="H-T-H motif" evidence="2">
    <location>
        <begin position="29"/>
        <end position="48"/>
    </location>
</feature>
<dbReference type="Pfam" id="PF00440">
    <property type="entry name" value="TetR_N"/>
    <property type="match status" value="1"/>
</dbReference>
<dbReference type="InterPro" id="IPR041583">
    <property type="entry name" value="TetR_C_31"/>
</dbReference>
<sequence>MVDGELTRREQLVAAAFGLVAEVGLEGLRLRRVAAEVGIDQSTIHYHVATKAELVEAVAQHAAAMLATTAPPPHLPPREALAAHLDALADLVATRPELFTVTAELDLRARRDPSVRAVLDRQEAGWREVLVGLFTALEPDGPAAARAELVIAAVKGVRLVPDLAPVVLAQLVAPTEETERAGGGRR</sequence>
<dbReference type="SUPFAM" id="SSF48498">
    <property type="entry name" value="Tetracyclin repressor-like, C-terminal domain"/>
    <property type="match status" value="1"/>
</dbReference>
<dbReference type="PRINTS" id="PR00455">
    <property type="entry name" value="HTHTETR"/>
</dbReference>
<keyword evidence="5" id="KW-1185">Reference proteome</keyword>
<evidence type="ECO:0000259" key="3">
    <source>
        <dbReference type="PROSITE" id="PS50977"/>
    </source>
</evidence>
<dbReference type="InterPro" id="IPR036271">
    <property type="entry name" value="Tet_transcr_reg_TetR-rel_C_sf"/>
</dbReference>
<dbReference type="InterPro" id="IPR009057">
    <property type="entry name" value="Homeodomain-like_sf"/>
</dbReference>
<proteinExistence type="predicted"/>
<dbReference type="Gene3D" id="1.10.357.10">
    <property type="entry name" value="Tetracycline Repressor, domain 2"/>
    <property type="match status" value="1"/>
</dbReference>
<keyword evidence="1 2" id="KW-0238">DNA-binding</keyword>
<evidence type="ECO:0000313" key="4">
    <source>
        <dbReference type="EMBL" id="MFC5136669.1"/>
    </source>
</evidence>
<dbReference type="PANTHER" id="PTHR30055:SF226">
    <property type="entry name" value="HTH-TYPE TRANSCRIPTIONAL REGULATOR PKSA"/>
    <property type="match status" value="1"/>
</dbReference>
<dbReference type="PROSITE" id="PS50977">
    <property type="entry name" value="HTH_TETR_2"/>
    <property type="match status" value="1"/>
</dbReference>
<gene>
    <name evidence="4" type="ORF">ACFPK1_00350</name>
</gene>
<protein>
    <submittedName>
        <fullName evidence="4">TetR/AcrR family transcriptional regulator</fullName>
    </submittedName>
</protein>
<reference evidence="5" key="1">
    <citation type="journal article" date="2019" name="Int. J. Syst. Evol. Microbiol.">
        <title>The Global Catalogue of Microorganisms (GCM) 10K type strain sequencing project: providing services to taxonomists for standard genome sequencing and annotation.</title>
        <authorList>
            <consortium name="The Broad Institute Genomics Platform"/>
            <consortium name="The Broad Institute Genome Sequencing Center for Infectious Disease"/>
            <person name="Wu L."/>
            <person name="Ma J."/>
        </authorList>
    </citation>
    <scope>NUCLEOTIDE SEQUENCE [LARGE SCALE GENOMIC DNA]</scope>
    <source>
        <strain evidence="5">XZYJ18</strain>
    </source>
</reference>
<evidence type="ECO:0000256" key="1">
    <source>
        <dbReference type="ARBA" id="ARBA00023125"/>
    </source>
</evidence>
<dbReference type="PANTHER" id="PTHR30055">
    <property type="entry name" value="HTH-TYPE TRANSCRIPTIONAL REGULATOR RUTR"/>
    <property type="match status" value="1"/>
</dbReference>
<dbReference type="Proteomes" id="UP001596175">
    <property type="component" value="Unassembled WGS sequence"/>
</dbReference>
<dbReference type="InterPro" id="IPR050109">
    <property type="entry name" value="HTH-type_TetR-like_transc_reg"/>
</dbReference>